<evidence type="ECO:0000313" key="2">
    <source>
        <dbReference type="Proteomes" id="UP001162501"/>
    </source>
</evidence>
<protein>
    <submittedName>
        <fullName evidence="1">Uncharacterized protein</fullName>
    </submittedName>
</protein>
<gene>
    <name evidence="1" type="ORF">MRATA1EN3_LOCUS18709</name>
</gene>
<name>A0ACB0F5W5_RANTA</name>
<dbReference type="Proteomes" id="UP001162501">
    <property type="component" value="Chromosome 30"/>
</dbReference>
<accession>A0ACB0F5W5</accession>
<dbReference type="EMBL" id="OX596114">
    <property type="protein sequence ID" value="CAI9707496.1"/>
    <property type="molecule type" value="Genomic_DNA"/>
</dbReference>
<reference evidence="1" key="1">
    <citation type="submission" date="2023-05" db="EMBL/GenBank/DDBJ databases">
        <authorList>
            <consortium name="ELIXIR-Norway"/>
        </authorList>
    </citation>
    <scope>NUCLEOTIDE SEQUENCE</scope>
</reference>
<organism evidence="1 2">
    <name type="scientific">Rangifer tarandus platyrhynchus</name>
    <name type="common">Svalbard reindeer</name>
    <dbReference type="NCBI Taxonomy" id="3082113"/>
    <lineage>
        <taxon>Eukaryota</taxon>
        <taxon>Metazoa</taxon>
        <taxon>Chordata</taxon>
        <taxon>Craniata</taxon>
        <taxon>Vertebrata</taxon>
        <taxon>Euteleostomi</taxon>
        <taxon>Mammalia</taxon>
        <taxon>Eutheria</taxon>
        <taxon>Laurasiatheria</taxon>
        <taxon>Artiodactyla</taxon>
        <taxon>Ruminantia</taxon>
        <taxon>Pecora</taxon>
        <taxon>Cervidae</taxon>
        <taxon>Odocoileinae</taxon>
        <taxon>Rangifer</taxon>
    </lineage>
</organism>
<sequence length="141" mass="15219">MALGSTLGTRDSPIVLATTPVSAMGTTFQRRMQIRGTEPRDRWAFSAGMIWQATLASSPPYPVKKKKKTSIVSEEGYLIVQIKCYSPCPRNRNSSGSQPLLLGICGPDTSQEGPELGDSAENGLLLAYSPPTPQARRGRPL</sequence>
<proteinExistence type="predicted"/>
<evidence type="ECO:0000313" key="1">
    <source>
        <dbReference type="EMBL" id="CAI9707496.1"/>
    </source>
</evidence>